<feature type="transmembrane region" description="Helical" evidence="2">
    <location>
        <begin position="629"/>
        <end position="651"/>
    </location>
</feature>
<dbReference type="AlphaFoldDB" id="A0ABD3MQM3"/>
<keyword evidence="3" id="KW-0732">Signal</keyword>
<feature type="region of interest" description="Disordered" evidence="1">
    <location>
        <begin position="304"/>
        <end position="393"/>
    </location>
</feature>
<feature type="transmembrane region" description="Helical" evidence="2">
    <location>
        <begin position="506"/>
        <end position="526"/>
    </location>
</feature>
<keyword evidence="5" id="KW-1185">Reference proteome</keyword>
<evidence type="ECO:0000256" key="3">
    <source>
        <dbReference type="SAM" id="SignalP"/>
    </source>
</evidence>
<organism evidence="4 5">
    <name type="scientific">Discostella pseudostelligera</name>
    <dbReference type="NCBI Taxonomy" id="259834"/>
    <lineage>
        <taxon>Eukaryota</taxon>
        <taxon>Sar</taxon>
        <taxon>Stramenopiles</taxon>
        <taxon>Ochrophyta</taxon>
        <taxon>Bacillariophyta</taxon>
        <taxon>Coscinodiscophyceae</taxon>
        <taxon>Thalassiosirophycidae</taxon>
        <taxon>Stephanodiscales</taxon>
        <taxon>Stephanodiscaceae</taxon>
        <taxon>Discostella</taxon>
    </lineage>
</organism>
<keyword evidence="2" id="KW-0812">Transmembrane</keyword>
<feature type="transmembrane region" description="Helical" evidence="2">
    <location>
        <begin position="276"/>
        <end position="297"/>
    </location>
</feature>
<accession>A0ABD3MQM3</accession>
<keyword evidence="2" id="KW-1133">Transmembrane helix</keyword>
<evidence type="ECO:0000313" key="4">
    <source>
        <dbReference type="EMBL" id="KAL3765203.1"/>
    </source>
</evidence>
<feature type="compositionally biased region" description="Basic residues" evidence="1">
    <location>
        <begin position="304"/>
        <end position="319"/>
    </location>
</feature>
<feature type="compositionally biased region" description="Low complexity" evidence="1">
    <location>
        <begin position="428"/>
        <end position="442"/>
    </location>
</feature>
<dbReference type="PANTHER" id="PTHR36007">
    <property type="entry name" value="TRANSPORT PROTEIN-RELATED"/>
    <property type="match status" value="1"/>
</dbReference>
<evidence type="ECO:0000256" key="2">
    <source>
        <dbReference type="SAM" id="Phobius"/>
    </source>
</evidence>
<comment type="caution">
    <text evidence="4">The sequence shown here is derived from an EMBL/GenBank/DDBJ whole genome shotgun (WGS) entry which is preliminary data.</text>
</comment>
<dbReference type="EMBL" id="JALLBG020000097">
    <property type="protein sequence ID" value="KAL3765203.1"/>
    <property type="molecule type" value="Genomic_DNA"/>
</dbReference>
<dbReference type="Proteomes" id="UP001530293">
    <property type="component" value="Unassembled WGS sequence"/>
</dbReference>
<evidence type="ECO:0000256" key="1">
    <source>
        <dbReference type="SAM" id="MobiDB-lite"/>
    </source>
</evidence>
<feature type="chain" id="PRO_5044748443" evidence="3">
    <location>
        <begin position="25"/>
        <end position="694"/>
    </location>
</feature>
<feature type="signal peptide" evidence="3">
    <location>
        <begin position="1"/>
        <end position="24"/>
    </location>
</feature>
<sequence>MSMGRRICLAGSVIATQLFYAAYAWGGGYSNNDEASKSMFYENDAYEWLFSSSNLAMKVEGCVWSTSDDNEDLGCMADSSNDGTTYWYQMAMCRRAQVAYSVYASNSGSPSCSSGNFKGTYVTQDGLSEFIYIMETYDTSSPLSSSSIGDLPICEAGNNGYYVSVGCAADGSFTIDQFSDQYCMQRVSTYTALSDVNSAIKNNLQGCYGIYNSGSDASVTYSTAGALIAASKSCTALDSPICTSTSRMSNFVNRLNGISSASHSLANFNVANKAKYTLGILCLIGSLFMFLGILFTNRRKRRAMMHRKMRASRSRRSSSKVRSSSSRYKSSSSASRSKSRTREGGRESSDRHRSSSERGDKDRGGDAPDGEQRSSRSKSRSSRGLVEGELLGRDREGRDTLTVGLGRGVSLIQPTALNIVPFDKGVSATSGSDVASSSSSVSTKKHSKGRSSTRIAVKYAFSALSIISTISAISSPLPAYAVKKSVQQASAVVVEHLHTGQKIANYFRSFGIPDLAVLAIISAMPVVELRGAVPVGVWMGLPITKVLPVCVLGNMIPIVPILFLLRNDKLKKLMKPILSRAEKKSASLGVGSIEKQWASLAAFVGIPLPGTGAWTGAMGAFLLGMPTAVALSSIFTGVVAAGIIMTAITLAGKRGGICALAALALITGREFFAASDKEEEEGGGGGGEGPVEME</sequence>
<dbReference type="InterPro" id="IPR009577">
    <property type="entry name" value="Sm_multidrug_ex"/>
</dbReference>
<feature type="compositionally biased region" description="Basic and acidic residues" evidence="1">
    <location>
        <begin position="340"/>
        <end position="374"/>
    </location>
</feature>
<dbReference type="PANTHER" id="PTHR36007:SF2">
    <property type="entry name" value="TRANSPORT PROTEIN-RELATED"/>
    <property type="match status" value="1"/>
</dbReference>
<dbReference type="Pfam" id="PF06695">
    <property type="entry name" value="Sm_multidrug_ex"/>
    <property type="match status" value="1"/>
</dbReference>
<protein>
    <submittedName>
        <fullName evidence="4">Uncharacterized protein</fullName>
    </submittedName>
</protein>
<reference evidence="4 5" key="1">
    <citation type="submission" date="2024-10" db="EMBL/GenBank/DDBJ databases">
        <title>Updated reference genomes for cyclostephanoid diatoms.</title>
        <authorList>
            <person name="Roberts W.R."/>
            <person name="Alverson A.J."/>
        </authorList>
    </citation>
    <scope>NUCLEOTIDE SEQUENCE [LARGE SCALE GENOMIC DNA]</scope>
    <source>
        <strain evidence="4 5">AJA232-27</strain>
    </source>
</reference>
<name>A0ABD3MQM3_9STRA</name>
<evidence type="ECO:0000313" key="5">
    <source>
        <dbReference type="Proteomes" id="UP001530293"/>
    </source>
</evidence>
<feature type="transmembrane region" description="Helical" evidence="2">
    <location>
        <begin position="600"/>
        <end position="623"/>
    </location>
</feature>
<proteinExistence type="predicted"/>
<feature type="transmembrane region" description="Helical" evidence="2">
    <location>
        <begin position="546"/>
        <end position="565"/>
    </location>
</feature>
<gene>
    <name evidence="4" type="ORF">ACHAWU_010394</name>
</gene>
<keyword evidence="2" id="KW-0472">Membrane</keyword>
<feature type="compositionally biased region" description="Low complexity" evidence="1">
    <location>
        <begin position="320"/>
        <end position="336"/>
    </location>
</feature>
<feature type="region of interest" description="Disordered" evidence="1">
    <location>
        <begin position="428"/>
        <end position="448"/>
    </location>
</feature>